<reference evidence="7" key="3">
    <citation type="submission" date="2025-09" db="UniProtKB">
        <authorList>
            <consortium name="Ensembl"/>
        </authorList>
    </citation>
    <scope>IDENTIFICATION</scope>
</reference>
<evidence type="ECO:0000256" key="4">
    <source>
        <dbReference type="ARBA" id="ARBA00022737"/>
    </source>
</evidence>
<proteinExistence type="inferred from homology"/>
<dbReference type="AlphaFoldDB" id="F6SJC3"/>
<keyword evidence="8" id="KW-1185">Reference proteome</keyword>
<dbReference type="InParanoid" id="F6SJC3"/>
<dbReference type="PANTHER" id="PTHR23055:SF192">
    <property type="entry name" value="EF-HAND DOMAIN-CONTAINING PROTEIN"/>
    <property type="match status" value="1"/>
</dbReference>
<keyword evidence="4" id="KW-0677">Repeat</keyword>
<dbReference type="PROSITE" id="PS00018">
    <property type="entry name" value="EF_HAND_1"/>
    <property type="match status" value="3"/>
</dbReference>
<feature type="domain" description="EF-hand" evidence="6">
    <location>
        <begin position="60"/>
        <end position="95"/>
    </location>
</feature>
<evidence type="ECO:0000256" key="2">
    <source>
        <dbReference type="ARBA" id="ARBA00022707"/>
    </source>
</evidence>
<evidence type="ECO:0000256" key="1">
    <source>
        <dbReference type="ARBA" id="ARBA00006049"/>
    </source>
</evidence>
<gene>
    <name evidence="7" type="primary">LOC100176472</name>
</gene>
<dbReference type="Ensembl" id="ENSCINT00000027977.2">
    <property type="protein sequence ID" value="ENSCINP00000027731.2"/>
    <property type="gene ID" value="ENSCING00000015783.2"/>
</dbReference>
<dbReference type="SUPFAM" id="SSF47473">
    <property type="entry name" value="EF-hand"/>
    <property type="match status" value="1"/>
</dbReference>
<dbReference type="Proteomes" id="UP000008144">
    <property type="component" value="Unassembled WGS sequence"/>
</dbReference>
<evidence type="ECO:0000256" key="3">
    <source>
        <dbReference type="ARBA" id="ARBA00022723"/>
    </source>
</evidence>
<protein>
    <submittedName>
        <fullName evidence="7">Neurocalcin-delta-like</fullName>
    </submittedName>
</protein>
<evidence type="ECO:0000256" key="5">
    <source>
        <dbReference type="ARBA" id="ARBA00022837"/>
    </source>
</evidence>
<keyword evidence="2" id="KW-0519">Myristate</keyword>
<dbReference type="GO" id="GO:0009966">
    <property type="term" value="P:regulation of signal transduction"/>
    <property type="evidence" value="ECO:0000318"/>
    <property type="project" value="GO_Central"/>
</dbReference>
<dbReference type="CDD" id="cd00051">
    <property type="entry name" value="EFh"/>
    <property type="match status" value="2"/>
</dbReference>
<reference evidence="8" key="1">
    <citation type="journal article" date="2002" name="Science">
        <title>The draft genome of Ciona intestinalis: insights into chordate and vertebrate origins.</title>
        <authorList>
            <person name="Dehal P."/>
            <person name="Satou Y."/>
            <person name="Campbell R.K."/>
            <person name="Chapman J."/>
            <person name="Degnan B."/>
            <person name="De Tomaso A."/>
            <person name="Davidson B."/>
            <person name="Di Gregorio A."/>
            <person name="Gelpke M."/>
            <person name="Goodstein D.M."/>
            <person name="Harafuji N."/>
            <person name="Hastings K.E."/>
            <person name="Ho I."/>
            <person name="Hotta K."/>
            <person name="Huang W."/>
            <person name="Kawashima T."/>
            <person name="Lemaire P."/>
            <person name="Martinez D."/>
            <person name="Meinertzhagen I.A."/>
            <person name="Necula S."/>
            <person name="Nonaka M."/>
            <person name="Putnam N."/>
            <person name="Rash S."/>
            <person name="Saiga H."/>
            <person name="Satake M."/>
            <person name="Terry A."/>
            <person name="Yamada L."/>
            <person name="Wang H.G."/>
            <person name="Awazu S."/>
            <person name="Azumi K."/>
            <person name="Boore J."/>
            <person name="Branno M."/>
            <person name="Chin-Bow S."/>
            <person name="DeSantis R."/>
            <person name="Doyle S."/>
            <person name="Francino P."/>
            <person name="Keys D.N."/>
            <person name="Haga S."/>
            <person name="Hayashi H."/>
            <person name="Hino K."/>
            <person name="Imai K.S."/>
            <person name="Inaba K."/>
            <person name="Kano S."/>
            <person name="Kobayashi K."/>
            <person name="Kobayashi M."/>
            <person name="Lee B.I."/>
            <person name="Makabe K.W."/>
            <person name="Manohar C."/>
            <person name="Matassi G."/>
            <person name="Medina M."/>
            <person name="Mochizuki Y."/>
            <person name="Mount S."/>
            <person name="Morishita T."/>
            <person name="Miura S."/>
            <person name="Nakayama A."/>
            <person name="Nishizaka S."/>
            <person name="Nomoto H."/>
            <person name="Ohta F."/>
            <person name="Oishi K."/>
            <person name="Rigoutsos I."/>
            <person name="Sano M."/>
            <person name="Sasaki A."/>
            <person name="Sasakura Y."/>
            <person name="Shoguchi E."/>
            <person name="Shin-i T."/>
            <person name="Spagnuolo A."/>
            <person name="Stainier D."/>
            <person name="Suzuki M.M."/>
            <person name="Tassy O."/>
            <person name="Takatori N."/>
            <person name="Tokuoka M."/>
            <person name="Yagi K."/>
            <person name="Yoshizaki F."/>
            <person name="Wada S."/>
            <person name="Zhang C."/>
            <person name="Hyatt P.D."/>
            <person name="Larimer F."/>
            <person name="Detter C."/>
            <person name="Doggett N."/>
            <person name="Glavina T."/>
            <person name="Hawkins T."/>
            <person name="Richardson P."/>
            <person name="Lucas S."/>
            <person name="Kohara Y."/>
            <person name="Levine M."/>
            <person name="Satoh N."/>
            <person name="Rokhsar D.S."/>
        </authorList>
    </citation>
    <scope>NUCLEOTIDE SEQUENCE [LARGE SCALE GENOMIC DNA]</scope>
</reference>
<comment type="similarity">
    <text evidence="1">Belongs to the recoverin family.</text>
</comment>
<keyword evidence="3" id="KW-0479">Metal-binding</keyword>
<sequence length="192" mass="21762">MGQQHPSLKPRMLDDLMRMSDFSADELKIWYNEFSKDSVSGFLSKNDFIKIYKGLFPHGDASGFADHVFRTFDANKDGVLNFREFVIGLSLTMKGPLDDKLYWAFKLYDVDGNGFVTKDEMNEIIAVSNAIFTVCCTDTTDDDVIMSGREAFKTMDTDEDGKVSWGEFRKGIHSNRVFMLIVEAKMKNAGVT</sequence>
<dbReference type="Pfam" id="PF13202">
    <property type="entry name" value="EF-hand_5"/>
    <property type="match status" value="1"/>
</dbReference>
<dbReference type="PROSITE" id="PS50222">
    <property type="entry name" value="EF_HAND_2"/>
    <property type="match status" value="3"/>
</dbReference>
<dbReference type="InterPro" id="IPR018247">
    <property type="entry name" value="EF_Hand_1_Ca_BS"/>
</dbReference>
<dbReference type="PRINTS" id="PR00450">
    <property type="entry name" value="RECOVERIN"/>
</dbReference>
<dbReference type="HOGENOM" id="CLU_072366_1_0_1"/>
<dbReference type="STRING" id="7719.ENSCINP00000027731"/>
<dbReference type="Gene3D" id="1.10.238.10">
    <property type="entry name" value="EF-hand"/>
    <property type="match status" value="1"/>
</dbReference>
<reference evidence="7" key="2">
    <citation type="submission" date="2025-08" db="UniProtKB">
        <authorList>
            <consortium name="Ensembl"/>
        </authorList>
    </citation>
    <scope>IDENTIFICATION</scope>
</reference>
<evidence type="ECO:0000313" key="8">
    <source>
        <dbReference type="Proteomes" id="UP000008144"/>
    </source>
</evidence>
<dbReference type="Pfam" id="PF13499">
    <property type="entry name" value="EF-hand_7"/>
    <property type="match status" value="1"/>
</dbReference>
<dbReference type="SMART" id="SM00054">
    <property type="entry name" value="EFh"/>
    <property type="match status" value="3"/>
</dbReference>
<dbReference type="InterPro" id="IPR002048">
    <property type="entry name" value="EF_hand_dom"/>
</dbReference>
<keyword evidence="5" id="KW-0106">Calcium</keyword>
<dbReference type="GeneTree" id="ENSGT00940000166508"/>
<organism evidence="7 8">
    <name type="scientific">Ciona intestinalis</name>
    <name type="common">Transparent sea squirt</name>
    <name type="synonym">Ascidia intestinalis</name>
    <dbReference type="NCBI Taxonomy" id="7719"/>
    <lineage>
        <taxon>Eukaryota</taxon>
        <taxon>Metazoa</taxon>
        <taxon>Chordata</taxon>
        <taxon>Tunicata</taxon>
        <taxon>Ascidiacea</taxon>
        <taxon>Phlebobranchia</taxon>
        <taxon>Cionidae</taxon>
        <taxon>Ciona</taxon>
    </lineage>
</organism>
<accession>F6SJC3</accession>
<dbReference type="GO" id="GO:0005509">
    <property type="term" value="F:calcium ion binding"/>
    <property type="evidence" value="ECO:0000318"/>
    <property type="project" value="GO_Central"/>
</dbReference>
<feature type="domain" description="EF-hand" evidence="6">
    <location>
        <begin position="143"/>
        <end position="178"/>
    </location>
</feature>
<dbReference type="InterPro" id="IPR028846">
    <property type="entry name" value="Recoverin"/>
</dbReference>
<name>F6SJC3_CIOIN</name>
<dbReference type="PANTHER" id="PTHR23055">
    <property type="entry name" value="CALCIUM BINDING PROTEINS"/>
    <property type="match status" value="1"/>
</dbReference>
<evidence type="ECO:0000259" key="6">
    <source>
        <dbReference type="PROSITE" id="PS50222"/>
    </source>
</evidence>
<keyword evidence="2" id="KW-0449">Lipoprotein</keyword>
<evidence type="ECO:0000313" key="7">
    <source>
        <dbReference type="Ensembl" id="ENSCINP00000027731.2"/>
    </source>
</evidence>
<dbReference type="InterPro" id="IPR011992">
    <property type="entry name" value="EF-hand-dom_pair"/>
</dbReference>
<dbReference type="FunFam" id="1.10.238.10:FF:000009">
    <property type="entry name" value="Visinin-like protein 1"/>
    <property type="match status" value="1"/>
</dbReference>
<feature type="domain" description="EF-hand" evidence="6">
    <location>
        <begin position="96"/>
        <end position="131"/>
    </location>
</feature>